<dbReference type="Proteomes" id="UP001055091">
    <property type="component" value="Unassembled WGS sequence"/>
</dbReference>
<sequence>MKKPELFLKLPEEYVCTPDGMEIDRNGNLILSCPNYAQDDMSGCIVRINRDKEVEKWFDVPVHPETKLARNMGIAFDRDWNLYICDNQGWSEKEEVLYKGRILKVTADEDGTIKETVVVADHMEHPNGIRIRGDYLYVTQSYLHPVKDPSGKLVSCVYRFRLDEHDVHITNTLEDPNILTTLITENPECQYGADGIAFDSKGDLYVGNFGDGTVWKITLNEDGTVKEKEIYARDPEELVSTDGMVFDDEGNLYIADFCANAIVKVDQNRTVKRLAQSPDTDGFDGGLDQPGEPIIWNGSLIASCFDLVTGPGKVNTRHEMPATMSEIKLDQ</sequence>
<dbReference type="SUPFAM" id="SSF63829">
    <property type="entry name" value="Calcium-dependent phosphotriesterase"/>
    <property type="match status" value="1"/>
</dbReference>
<dbReference type="Gene3D" id="2.120.10.30">
    <property type="entry name" value="TolB, C-terminal domain"/>
    <property type="match status" value="2"/>
</dbReference>
<dbReference type="PANTHER" id="PTHR47572:SF4">
    <property type="entry name" value="LACTONASE DRP35"/>
    <property type="match status" value="1"/>
</dbReference>
<dbReference type="InterPro" id="IPR011042">
    <property type="entry name" value="6-blade_b-propeller_TolB-like"/>
</dbReference>
<organism evidence="2 3">
    <name type="scientific">Hungatella hathewayi</name>
    <dbReference type="NCBI Taxonomy" id="154046"/>
    <lineage>
        <taxon>Bacteria</taxon>
        <taxon>Bacillati</taxon>
        <taxon>Bacillota</taxon>
        <taxon>Clostridia</taxon>
        <taxon>Lachnospirales</taxon>
        <taxon>Lachnospiraceae</taxon>
        <taxon>Hungatella</taxon>
    </lineage>
</organism>
<name>A0A413X7Y6_9FIRM</name>
<protein>
    <submittedName>
        <fullName evidence="2">Phage head-tail adapter protein</fullName>
    </submittedName>
</protein>
<dbReference type="AlphaFoldDB" id="A0A413X7Y6"/>
<proteinExistence type="inferred from homology"/>
<dbReference type="RefSeq" id="WP_118040405.1">
    <property type="nucleotide sequence ID" value="NZ_BQNJ01000001.1"/>
</dbReference>
<dbReference type="InterPro" id="IPR051262">
    <property type="entry name" value="SMP-30/CGR1_Lactonase"/>
</dbReference>
<evidence type="ECO:0000313" key="2">
    <source>
        <dbReference type="EMBL" id="GKH00454.1"/>
    </source>
</evidence>
<gene>
    <name evidence="2" type="ORF">CE91St55_24350</name>
</gene>
<comment type="caution">
    <text evidence="2">The sequence shown here is derived from an EMBL/GenBank/DDBJ whole genome shotgun (WGS) entry which is preliminary data.</text>
</comment>
<comment type="similarity">
    <text evidence="1">Belongs to the SMP-30/CGR1 family.</text>
</comment>
<evidence type="ECO:0000256" key="1">
    <source>
        <dbReference type="ARBA" id="ARBA00008853"/>
    </source>
</evidence>
<evidence type="ECO:0000313" key="3">
    <source>
        <dbReference type="Proteomes" id="UP001055091"/>
    </source>
</evidence>
<dbReference type="EMBL" id="BQNJ01000001">
    <property type="protein sequence ID" value="GKH00454.1"/>
    <property type="molecule type" value="Genomic_DNA"/>
</dbReference>
<dbReference type="PANTHER" id="PTHR47572">
    <property type="entry name" value="LIPOPROTEIN-RELATED"/>
    <property type="match status" value="1"/>
</dbReference>
<reference evidence="2" key="1">
    <citation type="submission" date="2022-01" db="EMBL/GenBank/DDBJ databases">
        <title>Novel bile acid biosynthetic pathways are enriched in the microbiome of centenarians.</title>
        <authorList>
            <person name="Sato Y."/>
            <person name="Atarashi K."/>
            <person name="Plichta R.D."/>
            <person name="Arai Y."/>
            <person name="Sasajima S."/>
            <person name="Kearney M.S."/>
            <person name="Suda W."/>
            <person name="Takeshita K."/>
            <person name="Sasaki T."/>
            <person name="Okamoto S."/>
            <person name="Skelly N.A."/>
            <person name="Okamura Y."/>
            <person name="Vlamakis H."/>
            <person name="Li Y."/>
            <person name="Tanoue T."/>
            <person name="Takei H."/>
            <person name="Nittono H."/>
            <person name="Narushima S."/>
            <person name="Irie J."/>
            <person name="Itoh H."/>
            <person name="Moriya K."/>
            <person name="Sugiura Y."/>
            <person name="Suematsu M."/>
            <person name="Moritoki N."/>
            <person name="Shibata S."/>
            <person name="Littman R.D."/>
            <person name="Fischbach A.M."/>
            <person name="Uwamino Y."/>
            <person name="Inoue T."/>
            <person name="Honda A."/>
            <person name="Hattori M."/>
            <person name="Murai T."/>
            <person name="Xavier J.R."/>
            <person name="Hirose N."/>
            <person name="Honda K."/>
        </authorList>
    </citation>
    <scope>NUCLEOTIDE SEQUENCE</scope>
    <source>
        <strain evidence="2">CE91-St55</strain>
    </source>
</reference>
<accession>A0A413X7Y6</accession>